<feature type="transmembrane region" description="Helical" evidence="1">
    <location>
        <begin position="93"/>
        <end position="110"/>
    </location>
</feature>
<dbReference type="Proteomes" id="UP000009011">
    <property type="component" value="Chromosome"/>
</dbReference>
<protein>
    <recommendedName>
        <fullName evidence="4">DUF4956 domain-containing protein</fullName>
    </recommendedName>
</protein>
<feature type="transmembrane region" description="Helical" evidence="1">
    <location>
        <begin position="18"/>
        <end position="38"/>
    </location>
</feature>
<name>I6ZS53_MELRP</name>
<evidence type="ECO:0008006" key="4">
    <source>
        <dbReference type="Google" id="ProtNLM"/>
    </source>
</evidence>
<feature type="transmembrane region" description="Helical" evidence="1">
    <location>
        <begin position="116"/>
        <end position="132"/>
    </location>
</feature>
<gene>
    <name evidence="2" type="ordered locus">MROS_1650</name>
</gene>
<keyword evidence="1" id="KW-1133">Transmembrane helix</keyword>
<evidence type="ECO:0000313" key="3">
    <source>
        <dbReference type="Proteomes" id="UP000009011"/>
    </source>
</evidence>
<dbReference type="OrthoDB" id="9803265at2"/>
<accession>I6ZS53</accession>
<proteinExistence type="predicted"/>
<dbReference type="AlphaFoldDB" id="I6ZS53"/>
<dbReference type="EMBL" id="CP003557">
    <property type="protein sequence ID" value="AFN74884.1"/>
    <property type="molecule type" value="Genomic_DNA"/>
</dbReference>
<dbReference type="STRING" id="1191523.MROS_1650"/>
<dbReference type="KEGG" id="mro:MROS_1650"/>
<evidence type="ECO:0000313" key="2">
    <source>
        <dbReference type="EMBL" id="AFN74884.1"/>
    </source>
</evidence>
<dbReference type="HOGENOM" id="CLU_100966_0_0_10"/>
<keyword evidence="1" id="KW-0472">Membrane</keyword>
<keyword evidence="3" id="KW-1185">Reference proteome</keyword>
<evidence type="ECO:0000256" key="1">
    <source>
        <dbReference type="SAM" id="Phobius"/>
    </source>
</evidence>
<organism evidence="2 3">
    <name type="scientific">Melioribacter roseus (strain DSM 23840 / JCM 17771 / VKM B-2668 / P3M-2)</name>
    <dbReference type="NCBI Taxonomy" id="1191523"/>
    <lineage>
        <taxon>Bacteria</taxon>
        <taxon>Pseudomonadati</taxon>
        <taxon>Ignavibacteriota</taxon>
        <taxon>Ignavibacteria</taxon>
        <taxon>Ignavibacteriales</taxon>
        <taxon>Melioribacteraceae</taxon>
        <taxon>Melioribacter</taxon>
    </lineage>
</organism>
<reference evidence="2 3" key="1">
    <citation type="journal article" date="2013" name="PLoS ONE">
        <title>Genomic analysis of Melioribacter roseus, facultatively anaerobic organotrophic bacterium representing a novel deep lineage within Bacteriodetes/Chlorobi group.</title>
        <authorList>
            <person name="Kadnikov V.V."/>
            <person name="Mardanov A.V."/>
            <person name="Podosokorskaya O.A."/>
            <person name="Gavrilov S.N."/>
            <person name="Kublanov I.V."/>
            <person name="Beletsky A.V."/>
            <person name="Bonch-Osmolovskaya E.A."/>
            <person name="Ravin N.V."/>
        </authorList>
    </citation>
    <scope>NUCLEOTIDE SEQUENCE [LARGE SCALE GENOMIC DNA]</scope>
    <source>
        <strain evidence="3">JCM 17771 / P3M-2</strain>
    </source>
</reference>
<dbReference type="RefSeq" id="WP_014856318.1">
    <property type="nucleotide sequence ID" value="NC_018178.1"/>
</dbReference>
<keyword evidence="1" id="KW-0812">Transmembrane</keyword>
<dbReference type="Pfam" id="PF16316">
    <property type="entry name" value="DUF4956"/>
    <property type="match status" value="1"/>
</dbReference>
<dbReference type="eggNOG" id="COG1285">
    <property type="taxonomic scope" value="Bacteria"/>
</dbReference>
<dbReference type="PATRIC" id="fig|1191523.3.peg.1748"/>
<sequence length="231" mass="25787">MIENFQSLNLFSPGIDEIIVNLIVGLICSFMVSMVYRFTYKGPGYSENFVNSLVFLSVITALVIMVIGNNLARAFGLVGALSIIRFRTAIKDTIDIVYIFLSLAIGMAAGVGYHKVAVIGTIFISGILILFMKTNVVNFRSNQYILTFSLKTENYSAEDFEKIDAKIKSAIINFCKSMEMINMRTNEAGKTIDYTFYIIISKNKNSGELVANLKNLEGVVNINLFFDKQNI</sequence>
<feature type="transmembrane region" description="Helical" evidence="1">
    <location>
        <begin position="50"/>
        <end position="72"/>
    </location>
</feature>
<dbReference type="InterPro" id="IPR032531">
    <property type="entry name" value="DUF4956"/>
</dbReference>